<dbReference type="GO" id="GO:0008270">
    <property type="term" value="F:zinc ion binding"/>
    <property type="evidence" value="ECO:0007669"/>
    <property type="project" value="InterPro"/>
</dbReference>
<dbReference type="AlphaFoldDB" id="A0A2J6QWP7"/>
<feature type="compositionally biased region" description="Low complexity" evidence="2">
    <location>
        <begin position="556"/>
        <end position="569"/>
    </location>
</feature>
<dbReference type="CDD" id="cd00067">
    <property type="entry name" value="GAL4"/>
    <property type="match status" value="1"/>
</dbReference>
<sequence length="667" mass="73521">MDYGNLYDADSDEDAQNQPQQQQPQQQQPEEVETLDDEEFNLLSGLRGFPPDQLQYQQEMQGLIDESIAPMEEIMDPFGSNSVPYPSEGPAIDPAQLFDPYPALPALQYNPSNDDIFDVQFAVQIGETRFRTLREAIAGAPRLIPENPGFLTPVYGRNAASFKRGMVDRYPYYDDGPRVEGEENRDWEKRIINARNQMGVITRPEVENMDSHRAGESNVQARKRRDAARNKAESDDTKHKRRLDPTHPNYDVQYAALWHAQQASIRQHSAEQRAVGLQNRREFDANNNRPAGPDPQAPGDGGDDLFGFTWHRRPAQTGGSAVGATPQQQQQGNMQSNPTGNNPGTRVGATRCKPCKKSKKGCDLVKVGSFPCTRCKEKNLDCTGDTDIIVKRIKAEIRAELATRGERKYNYSDDKEALRLATEEARTVAGQPGAPSAVPAERLEAIPSISGPAPELPDRPLFSRRDDEGPPRRRSASPIRGVVYGDKCDNCKRYGRPCEDERPCLDCLHRGLICNGSYLNNPYRSPRSDGGSDRSGYGTFGQTLRDIGYGGGNGGTNNNNNSSGSAPGGFESLGNPQPYQESLENAMDFALDQALPIQQPSGGPLATTTEGYNAYNAFHDTSASFGAVRRFNDSNASSSQPSLMATRPQKELENAARASYAYNETAE</sequence>
<feature type="compositionally biased region" description="Polar residues" evidence="2">
    <location>
        <begin position="332"/>
        <end position="344"/>
    </location>
</feature>
<evidence type="ECO:0000313" key="5">
    <source>
        <dbReference type="Proteomes" id="UP000235786"/>
    </source>
</evidence>
<dbReference type="OrthoDB" id="3559745at2759"/>
<dbReference type="EMBL" id="KZ613966">
    <property type="protein sequence ID" value="PMD30682.1"/>
    <property type="molecule type" value="Genomic_DNA"/>
</dbReference>
<evidence type="ECO:0000259" key="3">
    <source>
        <dbReference type="PROSITE" id="PS50048"/>
    </source>
</evidence>
<feature type="region of interest" description="Disordered" evidence="2">
    <location>
        <begin position="525"/>
        <end position="578"/>
    </location>
</feature>
<evidence type="ECO:0000256" key="1">
    <source>
        <dbReference type="ARBA" id="ARBA00023242"/>
    </source>
</evidence>
<dbReference type="SMART" id="SM00066">
    <property type="entry name" value="GAL4"/>
    <property type="match status" value="1"/>
</dbReference>
<feature type="compositionally biased region" description="Basic and acidic residues" evidence="2">
    <location>
        <begin position="204"/>
        <end position="215"/>
    </location>
</feature>
<evidence type="ECO:0000256" key="2">
    <source>
        <dbReference type="SAM" id="MobiDB-lite"/>
    </source>
</evidence>
<reference evidence="4 5" key="1">
    <citation type="submission" date="2016-04" db="EMBL/GenBank/DDBJ databases">
        <title>A degradative enzymes factory behind the ericoid mycorrhizal symbiosis.</title>
        <authorList>
            <consortium name="DOE Joint Genome Institute"/>
            <person name="Martino E."/>
            <person name="Morin E."/>
            <person name="Grelet G."/>
            <person name="Kuo A."/>
            <person name="Kohler A."/>
            <person name="Daghino S."/>
            <person name="Barry K."/>
            <person name="Choi C."/>
            <person name="Cichocki N."/>
            <person name="Clum A."/>
            <person name="Copeland A."/>
            <person name="Hainaut M."/>
            <person name="Haridas S."/>
            <person name="Labutti K."/>
            <person name="Lindquist E."/>
            <person name="Lipzen A."/>
            <person name="Khouja H.-R."/>
            <person name="Murat C."/>
            <person name="Ohm R."/>
            <person name="Olson A."/>
            <person name="Spatafora J."/>
            <person name="Veneault-Fourrey C."/>
            <person name="Henrissat B."/>
            <person name="Grigoriev I."/>
            <person name="Martin F."/>
            <person name="Perotto S."/>
        </authorList>
    </citation>
    <scope>NUCLEOTIDE SEQUENCE [LARGE SCALE GENOMIC DNA]</scope>
    <source>
        <strain evidence="4 5">F</strain>
    </source>
</reference>
<feature type="region of interest" description="Disordered" evidence="2">
    <location>
        <begin position="1"/>
        <end position="34"/>
    </location>
</feature>
<accession>A0A2J6QWP7</accession>
<feature type="region of interest" description="Disordered" evidence="2">
    <location>
        <begin position="632"/>
        <end position="667"/>
    </location>
</feature>
<feature type="compositionally biased region" description="Basic and acidic residues" evidence="2">
    <location>
        <begin position="227"/>
        <end position="238"/>
    </location>
</feature>
<evidence type="ECO:0000313" key="4">
    <source>
        <dbReference type="EMBL" id="PMD30682.1"/>
    </source>
</evidence>
<feature type="region of interest" description="Disordered" evidence="2">
    <location>
        <begin position="448"/>
        <end position="478"/>
    </location>
</feature>
<dbReference type="GO" id="GO:0000981">
    <property type="term" value="F:DNA-binding transcription factor activity, RNA polymerase II-specific"/>
    <property type="evidence" value="ECO:0007669"/>
    <property type="project" value="InterPro"/>
</dbReference>
<feature type="region of interest" description="Disordered" evidence="2">
    <location>
        <begin position="202"/>
        <end position="248"/>
    </location>
</feature>
<feature type="compositionally biased region" description="Polar residues" evidence="2">
    <location>
        <begin position="633"/>
        <end position="643"/>
    </location>
</feature>
<feature type="compositionally biased region" description="Basic and acidic residues" evidence="2">
    <location>
        <begin position="456"/>
        <end position="471"/>
    </location>
</feature>
<organism evidence="4 5">
    <name type="scientific">Hyaloscypha variabilis (strain UAMH 11265 / GT02V1 / F)</name>
    <name type="common">Meliniomyces variabilis</name>
    <dbReference type="NCBI Taxonomy" id="1149755"/>
    <lineage>
        <taxon>Eukaryota</taxon>
        <taxon>Fungi</taxon>
        <taxon>Dikarya</taxon>
        <taxon>Ascomycota</taxon>
        <taxon>Pezizomycotina</taxon>
        <taxon>Leotiomycetes</taxon>
        <taxon>Helotiales</taxon>
        <taxon>Hyaloscyphaceae</taxon>
        <taxon>Hyaloscypha</taxon>
        <taxon>Hyaloscypha variabilis</taxon>
    </lineage>
</organism>
<gene>
    <name evidence="4" type="ORF">L207DRAFT_592441</name>
</gene>
<proteinExistence type="predicted"/>
<dbReference type="InterPro" id="IPR001138">
    <property type="entry name" value="Zn2Cys6_DnaBD"/>
</dbReference>
<feature type="domain" description="Zn(2)-C6 fungal-type" evidence="3">
    <location>
        <begin position="351"/>
        <end position="383"/>
    </location>
</feature>
<dbReference type="Proteomes" id="UP000235786">
    <property type="component" value="Unassembled WGS sequence"/>
</dbReference>
<feature type="compositionally biased region" description="Low complexity" evidence="2">
    <location>
        <begin position="16"/>
        <end position="29"/>
    </location>
</feature>
<feature type="region of interest" description="Disordered" evidence="2">
    <location>
        <begin position="280"/>
        <end position="350"/>
    </location>
</feature>
<keyword evidence="5" id="KW-1185">Reference proteome</keyword>
<keyword evidence="1" id="KW-0539">Nucleus</keyword>
<protein>
    <recommendedName>
        <fullName evidence="3">Zn(2)-C6 fungal-type domain-containing protein</fullName>
    </recommendedName>
</protein>
<dbReference type="PROSITE" id="PS50048">
    <property type="entry name" value="ZN2_CY6_FUNGAL_2"/>
    <property type="match status" value="1"/>
</dbReference>
<name>A0A2J6QWP7_HYAVF</name>